<sequence>MFNMKFQMTLIGIALTSDPNTALLIANVIAAHKELSPTLSHPSFSSLFWALRSNSSRDGPKTFLEDVFTSCRSSSKRWPKTSFLELLGSSAAGITQRSDLYTILYQLVSYEKNHPRTKNIFRVPATIPVRTVSIFCGTT</sequence>
<keyword evidence="1" id="KW-1185">Reference proteome</keyword>
<dbReference type="WBParaSite" id="L893_g24918.t1">
    <property type="protein sequence ID" value="L893_g24918.t1"/>
    <property type="gene ID" value="L893_g24918"/>
</dbReference>
<organism evidence="1 2">
    <name type="scientific">Steinernema glaseri</name>
    <dbReference type="NCBI Taxonomy" id="37863"/>
    <lineage>
        <taxon>Eukaryota</taxon>
        <taxon>Metazoa</taxon>
        <taxon>Ecdysozoa</taxon>
        <taxon>Nematoda</taxon>
        <taxon>Chromadorea</taxon>
        <taxon>Rhabditida</taxon>
        <taxon>Tylenchina</taxon>
        <taxon>Panagrolaimomorpha</taxon>
        <taxon>Strongyloidoidea</taxon>
        <taxon>Steinernematidae</taxon>
        <taxon>Steinernema</taxon>
    </lineage>
</organism>
<proteinExistence type="predicted"/>
<evidence type="ECO:0000313" key="1">
    <source>
        <dbReference type="Proteomes" id="UP000095287"/>
    </source>
</evidence>
<protein>
    <submittedName>
        <fullName evidence="2">Pentatricopeptide repeat-containing protein</fullName>
    </submittedName>
</protein>
<reference evidence="2" key="1">
    <citation type="submission" date="2016-11" db="UniProtKB">
        <authorList>
            <consortium name="WormBaseParasite"/>
        </authorList>
    </citation>
    <scope>IDENTIFICATION</scope>
</reference>
<dbReference type="AlphaFoldDB" id="A0A1I7ZBQ9"/>
<dbReference type="Proteomes" id="UP000095287">
    <property type="component" value="Unplaced"/>
</dbReference>
<name>A0A1I7ZBQ9_9BILA</name>
<accession>A0A1I7ZBQ9</accession>
<evidence type="ECO:0000313" key="2">
    <source>
        <dbReference type="WBParaSite" id="L893_g24918.t1"/>
    </source>
</evidence>